<dbReference type="GO" id="GO:0005886">
    <property type="term" value="C:plasma membrane"/>
    <property type="evidence" value="ECO:0007669"/>
    <property type="project" value="UniProtKB-SubCell"/>
</dbReference>
<gene>
    <name evidence="9" type="ORF">FHS79_001562</name>
</gene>
<dbReference type="PRINTS" id="PR00173">
    <property type="entry name" value="EDTRNSPORT"/>
</dbReference>
<dbReference type="AlphaFoldDB" id="A0A841L551"/>
<organism evidence="9 10">
    <name type="scientific">Polymorphobacter multimanifer</name>
    <dbReference type="NCBI Taxonomy" id="1070431"/>
    <lineage>
        <taxon>Bacteria</taxon>
        <taxon>Pseudomonadati</taxon>
        <taxon>Pseudomonadota</taxon>
        <taxon>Alphaproteobacteria</taxon>
        <taxon>Sphingomonadales</taxon>
        <taxon>Sphingosinicellaceae</taxon>
        <taxon>Polymorphobacter</taxon>
    </lineage>
</organism>
<feature type="transmembrane region" description="Helical" evidence="8">
    <location>
        <begin position="137"/>
        <end position="160"/>
    </location>
</feature>
<dbReference type="Proteomes" id="UP000538147">
    <property type="component" value="Unassembled WGS sequence"/>
</dbReference>
<name>A0A841L551_9SPHN</name>
<evidence type="ECO:0000313" key="9">
    <source>
        <dbReference type="EMBL" id="MBB6227396.1"/>
    </source>
</evidence>
<keyword evidence="5 8" id="KW-1133">Transmembrane helix</keyword>
<dbReference type="Gene3D" id="1.10.3860.10">
    <property type="entry name" value="Sodium:dicarboxylate symporter"/>
    <property type="match status" value="1"/>
</dbReference>
<dbReference type="SUPFAM" id="SSF118215">
    <property type="entry name" value="Proton glutamate symport protein"/>
    <property type="match status" value="1"/>
</dbReference>
<evidence type="ECO:0000256" key="2">
    <source>
        <dbReference type="ARBA" id="ARBA00022448"/>
    </source>
</evidence>
<feature type="transmembrane region" description="Helical" evidence="8">
    <location>
        <begin position="304"/>
        <end position="324"/>
    </location>
</feature>
<sequence>MTRLFRQWLAVPLWQRILAALVLGALAGLALGAQAESLRWLGDLFIRLIRMLIVPLVFITLVAGITGMEAPARLASIGLKAMTLYMATTFGAVLIGLALALAIRPGIGLDIGTATAVVTAAPVALGERMMAIVPENVIAAFAAGDVLAVIFFAVLLGTAMVLAGPAAAPLTRAFTAGSAVMLRLTGIVMEFAPFGVFALVATVTGSEGLAAFTGMLKLGLVVFLGGALHMLLLQGALVRFVARMPIPAFLKGARTPQLMAFSTSSSAATLPVSLEAAQEQLGVPAPIASVVLPLGATINMDGTGLYVAAVAVFAAQVFGIPLSLADYGLIALTTMLVSIGTASVPSASLFLMAAVLDVIGVSTGARHRLRAALRPAAGHVAHRRQRHRRSRHRHRRHPLGG</sequence>
<feature type="region of interest" description="Disordered" evidence="7">
    <location>
        <begin position="376"/>
        <end position="401"/>
    </location>
</feature>
<comment type="caution">
    <text evidence="9">The sequence shown here is derived from an EMBL/GenBank/DDBJ whole genome shotgun (WGS) entry which is preliminary data.</text>
</comment>
<dbReference type="InterPro" id="IPR036458">
    <property type="entry name" value="Na:dicarbo_symporter_sf"/>
</dbReference>
<evidence type="ECO:0000256" key="6">
    <source>
        <dbReference type="ARBA" id="ARBA00023136"/>
    </source>
</evidence>
<dbReference type="Pfam" id="PF00375">
    <property type="entry name" value="SDF"/>
    <property type="match status" value="1"/>
</dbReference>
<keyword evidence="10" id="KW-1185">Reference proteome</keyword>
<accession>A0A841L551</accession>
<keyword evidence="3" id="KW-1003">Cell membrane</keyword>
<feature type="transmembrane region" description="Helical" evidence="8">
    <location>
        <begin position="82"/>
        <end position="101"/>
    </location>
</feature>
<dbReference type="EMBL" id="JACIIV010000009">
    <property type="protein sequence ID" value="MBB6227396.1"/>
    <property type="molecule type" value="Genomic_DNA"/>
</dbReference>
<dbReference type="GO" id="GO:0015293">
    <property type="term" value="F:symporter activity"/>
    <property type="evidence" value="ECO:0007669"/>
    <property type="project" value="UniProtKB-KW"/>
</dbReference>
<dbReference type="PANTHER" id="PTHR42865">
    <property type="entry name" value="PROTON/GLUTAMATE-ASPARTATE SYMPORTER"/>
    <property type="match status" value="1"/>
</dbReference>
<keyword evidence="6 8" id="KW-0472">Membrane</keyword>
<dbReference type="InterPro" id="IPR001991">
    <property type="entry name" value="Na-dicarboxylate_symporter"/>
</dbReference>
<feature type="transmembrane region" description="Helical" evidence="8">
    <location>
        <begin position="330"/>
        <end position="360"/>
    </location>
</feature>
<proteinExistence type="predicted"/>
<keyword evidence="2" id="KW-0813">Transport</keyword>
<evidence type="ECO:0000256" key="5">
    <source>
        <dbReference type="ARBA" id="ARBA00022989"/>
    </source>
</evidence>
<dbReference type="PANTHER" id="PTHR42865:SF7">
    <property type="entry name" value="PROTON_GLUTAMATE-ASPARTATE SYMPORTER"/>
    <property type="match status" value="1"/>
</dbReference>
<feature type="transmembrane region" description="Helical" evidence="8">
    <location>
        <begin position="218"/>
        <end position="242"/>
    </location>
</feature>
<protein>
    <submittedName>
        <fullName evidence="9">Na+/H+-dicarboxylate symporter</fullName>
    </submittedName>
</protein>
<comment type="subcellular location">
    <subcellularLocation>
        <location evidence="1">Cell membrane</location>
        <topology evidence="1">Multi-pass membrane protein</topology>
    </subcellularLocation>
</comment>
<evidence type="ECO:0000256" key="7">
    <source>
        <dbReference type="SAM" id="MobiDB-lite"/>
    </source>
</evidence>
<feature type="transmembrane region" description="Helical" evidence="8">
    <location>
        <begin position="48"/>
        <end position="70"/>
    </location>
</feature>
<evidence type="ECO:0000256" key="1">
    <source>
        <dbReference type="ARBA" id="ARBA00004651"/>
    </source>
</evidence>
<reference evidence="9 10" key="1">
    <citation type="submission" date="2020-08" db="EMBL/GenBank/DDBJ databases">
        <title>Genomic Encyclopedia of Type Strains, Phase IV (KMG-IV): sequencing the most valuable type-strain genomes for metagenomic binning, comparative biology and taxonomic classification.</title>
        <authorList>
            <person name="Goeker M."/>
        </authorList>
    </citation>
    <scope>NUCLEOTIDE SEQUENCE [LARGE SCALE GENOMIC DNA]</scope>
    <source>
        <strain evidence="9 10">DSM 102189</strain>
    </source>
</reference>
<evidence type="ECO:0000256" key="4">
    <source>
        <dbReference type="ARBA" id="ARBA00022692"/>
    </source>
</evidence>
<evidence type="ECO:0000256" key="3">
    <source>
        <dbReference type="ARBA" id="ARBA00022475"/>
    </source>
</evidence>
<evidence type="ECO:0000313" key="10">
    <source>
        <dbReference type="Proteomes" id="UP000538147"/>
    </source>
</evidence>
<keyword evidence="4 8" id="KW-0812">Transmembrane</keyword>
<evidence type="ECO:0000256" key="8">
    <source>
        <dbReference type="SAM" id="Phobius"/>
    </source>
</evidence>
<feature type="transmembrane region" description="Helical" evidence="8">
    <location>
        <begin position="191"/>
        <end position="212"/>
    </location>
</feature>
<feature type="compositionally biased region" description="Basic residues" evidence="7">
    <location>
        <begin position="380"/>
        <end position="401"/>
    </location>
</feature>